<dbReference type="SMART" id="SM00587">
    <property type="entry name" value="CHK"/>
    <property type="match status" value="1"/>
</dbReference>
<dbReference type="PANTHER" id="PTHR11012:SF8">
    <property type="entry name" value="JUVENILE HORMONE-INDUCIBLE PROTEIN 26"/>
    <property type="match status" value="1"/>
</dbReference>
<name>A0A1S4EAM0_DIACI</name>
<keyword evidence="2" id="KW-1185">Reference proteome</keyword>
<dbReference type="RefSeq" id="XP_017299290.2">
    <property type="nucleotide sequence ID" value="XM_017443801.2"/>
</dbReference>
<protein>
    <submittedName>
        <fullName evidence="3">Uncharacterized protein LOC103508540</fullName>
    </submittedName>
</protein>
<dbReference type="Pfam" id="PF02958">
    <property type="entry name" value="EcKL"/>
    <property type="match status" value="1"/>
</dbReference>
<dbReference type="GeneID" id="103508540"/>
<dbReference type="KEGG" id="dci:103508540"/>
<sequence>MQICDESSLKFNNGGIQFINEVLLYNDFLPYFSTVVSDIQDLFPKFVYGYVSTDNRFEDIIILENLSLEKYRLATSRTQLSLEHILMALRGLGKFHACSYIMKSIDKDTFLAKVNAVRDIRNWVTDPKDSFQNFIVKNCERGFKYLAGLEEYKDKLDNVRQFLANPAEWFPRFFEVNDRTSVLCHGDFCRNNMFFKYEDSGRPVNVKFFDMATIIHASPVLDIAFFLYLNTGQDQRVQHWDQMIHSYYDSLKQTCESCHHTVEFPTYEDSPNIAAD</sequence>
<evidence type="ECO:0000313" key="2">
    <source>
        <dbReference type="Proteomes" id="UP000079169"/>
    </source>
</evidence>
<organism evidence="2 3">
    <name type="scientific">Diaphorina citri</name>
    <name type="common">Asian citrus psyllid</name>
    <dbReference type="NCBI Taxonomy" id="121845"/>
    <lineage>
        <taxon>Eukaryota</taxon>
        <taxon>Metazoa</taxon>
        <taxon>Ecdysozoa</taxon>
        <taxon>Arthropoda</taxon>
        <taxon>Hexapoda</taxon>
        <taxon>Insecta</taxon>
        <taxon>Pterygota</taxon>
        <taxon>Neoptera</taxon>
        <taxon>Paraneoptera</taxon>
        <taxon>Hemiptera</taxon>
        <taxon>Sternorrhyncha</taxon>
        <taxon>Psylloidea</taxon>
        <taxon>Psyllidae</taxon>
        <taxon>Diaphorininae</taxon>
        <taxon>Diaphorina</taxon>
    </lineage>
</organism>
<dbReference type="AlphaFoldDB" id="A0A1S4EAM0"/>
<dbReference type="Gene3D" id="3.90.1200.10">
    <property type="match status" value="1"/>
</dbReference>
<dbReference type="InterPro" id="IPR015897">
    <property type="entry name" value="CHK_kinase-like"/>
</dbReference>
<dbReference type="InterPro" id="IPR004119">
    <property type="entry name" value="EcKL"/>
</dbReference>
<feature type="domain" description="CHK kinase-like" evidence="1">
    <location>
        <begin position="61"/>
        <end position="257"/>
    </location>
</feature>
<accession>A0A1S4EAM0</accession>
<dbReference type="SUPFAM" id="SSF56112">
    <property type="entry name" value="Protein kinase-like (PK-like)"/>
    <property type="match status" value="1"/>
</dbReference>
<proteinExistence type="predicted"/>
<evidence type="ECO:0000313" key="3">
    <source>
        <dbReference type="RefSeq" id="XP_017299290.2"/>
    </source>
</evidence>
<dbReference type="PaxDb" id="121845-A0A1S4EAM0"/>
<dbReference type="STRING" id="121845.A0A1S4EAM0"/>
<dbReference type="Proteomes" id="UP000079169">
    <property type="component" value="Unplaced"/>
</dbReference>
<dbReference type="InterPro" id="IPR011009">
    <property type="entry name" value="Kinase-like_dom_sf"/>
</dbReference>
<gene>
    <name evidence="3" type="primary">LOC103508540</name>
</gene>
<evidence type="ECO:0000259" key="1">
    <source>
        <dbReference type="SMART" id="SM00587"/>
    </source>
</evidence>
<reference evidence="3" key="1">
    <citation type="submission" date="2025-08" db="UniProtKB">
        <authorList>
            <consortium name="RefSeq"/>
        </authorList>
    </citation>
    <scope>IDENTIFICATION</scope>
</reference>
<dbReference type="PANTHER" id="PTHR11012">
    <property type="entry name" value="PROTEIN KINASE-LIKE DOMAIN-CONTAINING"/>
    <property type="match status" value="1"/>
</dbReference>